<dbReference type="GO" id="GO:0004479">
    <property type="term" value="F:methionyl-tRNA formyltransferase activity"/>
    <property type="evidence" value="ECO:0007669"/>
    <property type="project" value="UniProtKB-UniRule"/>
</dbReference>
<dbReference type="AlphaFoldDB" id="A0A2C9CLA0"/>
<dbReference type="PANTHER" id="PTHR11138:SF5">
    <property type="entry name" value="METHIONYL-TRNA FORMYLTRANSFERASE, MITOCHONDRIAL"/>
    <property type="match status" value="1"/>
</dbReference>
<evidence type="ECO:0000256" key="4">
    <source>
        <dbReference type="ARBA" id="ARBA00022917"/>
    </source>
</evidence>
<accession>A0A2C9CLA0</accession>
<name>A0A2C9CLA0_KUEST</name>
<dbReference type="InterPro" id="IPR044135">
    <property type="entry name" value="Met-tRNA-FMT_C"/>
</dbReference>
<organism evidence="6 7">
    <name type="scientific">Kuenenia stuttgartiensis</name>
    <dbReference type="NCBI Taxonomy" id="174633"/>
    <lineage>
        <taxon>Bacteria</taxon>
        <taxon>Pseudomonadati</taxon>
        <taxon>Planctomycetota</taxon>
        <taxon>Candidatus Brocadiia</taxon>
        <taxon>Candidatus Brocadiales</taxon>
        <taxon>Candidatus Brocadiaceae</taxon>
        <taxon>Candidatus Kuenenia</taxon>
    </lineage>
</organism>
<evidence type="ECO:0000313" key="6">
    <source>
        <dbReference type="EMBL" id="SOH05567.1"/>
    </source>
</evidence>
<comment type="function">
    <text evidence="5">Attaches a formyl group to the free amino group of methionyl-tRNA(fMet). The formyl group appears to play a dual role in the initiator identity of N-formylmethionyl-tRNA by promoting its recognition by IF2 and preventing the misappropriation of this tRNA by the elongation apparatus.</text>
</comment>
<keyword evidence="7" id="KW-1185">Reference proteome</keyword>
<dbReference type="GO" id="GO:0005829">
    <property type="term" value="C:cytosol"/>
    <property type="evidence" value="ECO:0007669"/>
    <property type="project" value="TreeGrafter"/>
</dbReference>
<keyword evidence="4 5" id="KW-0648">Protein biosynthesis</keyword>
<dbReference type="InterPro" id="IPR041711">
    <property type="entry name" value="Met-tRNA-FMT_N"/>
</dbReference>
<evidence type="ECO:0000256" key="5">
    <source>
        <dbReference type="HAMAP-Rule" id="MF_00182"/>
    </source>
</evidence>
<evidence type="ECO:0000256" key="1">
    <source>
        <dbReference type="ARBA" id="ARBA00010699"/>
    </source>
</evidence>
<dbReference type="Pfam" id="PF02911">
    <property type="entry name" value="Formyl_trans_C"/>
    <property type="match status" value="1"/>
</dbReference>
<dbReference type="InterPro" id="IPR005794">
    <property type="entry name" value="Fmt"/>
</dbReference>
<dbReference type="EMBL" id="LT934425">
    <property type="protein sequence ID" value="SOH05567.1"/>
    <property type="molecule type" value="Genomic_DNA"/>
</dbReference>
<dbReference type="Pfam" id="PF00551">
    <property type="entry name" value="Formyl_trans_N"/>
    <property type="match status" value="1"/>
</dbReference>
<dbReference type="SUPFAM" id="SSF53328">
    <property type="entry name" value="Formyltransferase"/>
    <property type="match status" value="1"/>
</dbReference>
<dbReference type="EC" id="2.1.2.9" evidence="2 5"/>
<evidence type="ECO:0000313" key="7">
    <source>
        <dbReference type="Proteomes" id="UP000221734"/>
    </source>
</evidence>
<dbReference type="InterPro" id="IPR005793">
    <property type="entry name" value="Formyl_trans_C"/>
</dbReference>
<protein>
    <recommendedName>
        <fullName evidence="2 5">Methionyl-tRNA formyltransferase</fullName>
        <ecNumber evidence="2 5">2.1.2.9</ecNumber>
    </recommendedName>
</protein>
<dbReference type="KEGG" id="kst:KSMBR1_3089"/>
<comment type="similarity">
    <text evidence="1 5">Belongs to the Fmt family.</text>
</comment>
<dbReference type="HAMAP" id="MF_00182">
    <property type="entry name" value="Formyl_trans"/>
    <property type="match status" value="1"/>
</dbReference>
<dbReference type="InterPro" id="IPR011034">
    <property type="entry name" value="Formyl_transferase-like_C_sf"/>
</dbReference>
<dbReference type="CDD" id="cd08646">
    <property type="entry name" value="FMT_core_Met-tRNA-FMT_N"/>
    <property type="match status" value="1"/>
</dbReference>
<dbReference type="RefSeq" id="WP_099326132.1">
    <property type="nucleotide sequence ID" value="NZ_LT934425.1"/>
</dbReference>
<evidence type="ECO:0000256" key="3">
    <source>
        <dbReference type="ARBA" id="ARBA00022679"/>
    </source>
</evidence>
<dbReference type="SUPFAM" id="SSF50486">
    <property type="entry name" value="FMT C-terminal domain-like"/>
    <property type="match status" value="1"/>
</dbReference>
<proteinExistence type="inferred from homology"/>
<sequence length="320" mass="35485">MNVIFMGTPEFAVPSLSFLAKSRYNVVAVVTQPDRPKGRSKKLCPSPVKIKAMELGWEILQPANVNDEPVIKQLKRYAPDFIVVVAFGQLLSSRIIDIPRFKCINIHSSLLPKYRGAAPINWAIIKGETMSGVTSMVMTIKMDAGDIIAQKSASISSDENAGELEKRLSFMGAELLLETLDSIATETARYKKQEEEKVTFAPKLKKEDGLISWVEKTQEIHNRIRGVTPLPGAYAFYNKNNLPETRKRIILLKTRIHEGCSTQESIIPGTVVETATCGIHVATLDGSICITQLQPEGKRAMDAQDFIRGYKVASQDMFTA</sequence>
<dbReference type="FunFam" id="3.40.50.12230:FF:000001">
    <property type="entry name" value="Methionyl-tRNA formyltransferase"/>
    <property type="match status" value="1"/>
</dbReference>
<dbReference type="Proteomes" id="UP000221734">
    <property type="component" value="Chromosome Kuenenia_stuttgartiensis_MBR1"/>
</dbReference>
<dbReference type="InterPro" id="IPR036477">
    <property type="entry name" value="Formyl_transf_N_sf"/>
</dbReference>
<dbReference type="PANTHER" id="PTHR11138">
    <property type="entry name" value="METHIONYL-TRNA FORMYLTRANSFERASE"/>
    <property type="match status" value="1"/>
</dbReference>
<dbReference type="OrthoDB" id="9802815at2"/>
<dbReference type="Gene3D" id="3.40.50.12230">
    <property type="match status" value="1"/>
</dbReference>
<dbReference type="InterPro" id="IPR002376">
    <property type="entry name" value="Formyl_transf_N"/>
</dbReference>
<comment type="catalytic activity">
    <reaction evidence="5">
        <text>L-methionyl-tRNA(fMet) + (6R)-10-formyltetrahydrofolate = N-formyl-L-methionyl-tRNA(fMet) + (6S)-5,6,7,8-tetrahydrofolate + H(+)</text>
        <dbReference type="Rhea" id="RHEA:24380"/>
        <dbReference type="Rhea" id="RHEA-COMP:9952"/>
        <dbReference type="Rhea" id="RHEA-COMP:9953"/>
        <dbReference type="ChEBI" id="CHEBI:15378"/>
        <dbReference type="ChEBI" id="CHEBI:57453"/>
        <dbReference type="ChEBI" id="CHEBI:78530"/>
        <dbReference type="ChEBI" id="CHEBI:78844"/>
        <dbReference type="ChEBI" id="CHEBI:195366"/>
        <dbReference type="EC" id="2.1.2.9"/>
    </reaction>
</comment>
<keyword evidence="3 5" id="KW-0808">Transferase</keyword>
<reference evidence="7" key="1">
    <citation type="submission" date="2017-10" db="EMBL/GenBank/DDBJ databases">
        <authorList>
            <person name="Frank J."/>
        </authorList>
    </citation>
    <scope>NUCLEOTIDE SEQUENCE [LARGE SCALE GENOMIC DNA]</scope>
</reference>
<feature type="binding site" evidence="5">
    <location>
        <begin position="109"/>
        <end position="112"/>
    </location>
    <ligand>
        <name>(6S)-5,6,7,8-tetrahydrofolate</name>
        <dbReference type="ChEBI" id="CHEBI:57453"/>
    </ligand>
</feature>
<gene>
    <name evidence="5 6" type="primary">fmt</name>
    <name evidence="6" type="ORF">KSMBR1_3089</name>
</gene>
<evidence type="ECO:0000256" key="2">
    <source>
        <dbReference type="ARBA" id="ARBA00012261"/>
    </source>
</evidence>
<dbReference type="NCBIfam" id="TIGR00460">
    <property type="entry name" value="fmt"/>
    <property type="match status" value="1"/>
</dbReference>
<dbReference type="CDD" id="cd08704">
    <property type="entry name" value="Met_tRNA_FMT_C"/>
    <property type="match status" value="1"/>
</dbReference>